<evidence type="ECO:0000259" key="8">
    <source>
        <dbReference type="PROSITE" id="PS50262"/>
    </source>
</evidence>
<feature type="transmembrane region" description="Helical" evidence="7">
    <location>
        <begin position="62"/>
        <end position="86"/>
    </location>
</feature>
<feature type="transmembrane region" description="Helical" evidence="7">
    <location>
        <begin position="243"/>
        <end position="265"/>
    </location>
</feature>
<feature type="domain" description="G-protein coupled receptors family 1 profile" evidence="8">
    <location>
        <begin position="42"/>
        <end position="295"/>
    </location>
</feature>
<accession>A0ABM1KZ39</accession>
<keyword evidence="3 7" id="KW-1133">Transmembrane helix</keyword>
<organism evidence="9 10">
    <name type="scientific">Gekko japonicus</name>
    <name type="common">Schlegel's Japanese gecko</name>
    <dbReference type="NCBI Taxonomy" id="146911"/>
    <lineage>
        <taxon>Eukaryota</taxon>
        <taxon>Metazoa</taxon>
        <taxon>Chordata</taxon>
        <taxon>Craniata</taxon>
        <taxon>Vertebrata</taxon>
        <taxon>Euteleostomi</taxon>
        <taxon>Lepidosauria</taxon>
        <taxon>Squamata</taxon>
        <taxon>Bifurcata</taxon>
        <taxon>Gekkota</taxon>
        <taxon>Gekkonidae</taxon>
        <taxon>Gekkoninae</taxon>
        <taxon>Gekko</taxon>
    </lineage>
</organism>
<keyword evidence="2 6" id="KW-0812">Transmembrane</keyword>
<keyword evidence="6" id="KW-0297">G-protein coupled receptor</keyword>
<keyword evidence="7" id="KW-0552">Olfaction</keyword>
<feature type="transmembrane region" description="Helical" evidence="7">
    <location>
        <begin position="277"/>
        <end position="297"/>
    </location>
</feature>
<comment type="subcellular location">
    <subcellularLocation>
        <location evidence="7">Cell membrane</location>
        <topology evidence="7">Multi-pass membrane protein</topology>
    </subcellularLocation>
    <subcellularLocation>
        <location evidence="1">Membrane</location>
        <topology evidence="1">Multi-pass membrane protein</topology>
    </subcellularLocation>
</comment>
<name>A0ABM1KZ39_GEKJA</name>
<dbReference type="Pfam" id="PF13853">
    <property type="entry name" value="7tm_4"/>
    <property type="match status" value="1"/>
</dbReference>
<feature type="transmembrane region" description="Helical" evidence="7">
    <location>
        <begin position="106"/>
        <end position="125"/>
    </location>
</feature>
<dbReference type="SUPFAM" id="SSF81321">
    <property type="entry name" value="Family A G protein-coupled receptor-like"/>
    <property type="match status" value="1"/>
</dbReference>
<evidence type="ECO:0000256" key="6">
    <source>
        <dbReference type="RuleBase" id="RU000688"/>
    </source>
</evidence>
<dbReference type="PRINTS" id="PR00237">
    <property type="entry name" value="GPCRRHODOPSN"/>
</dbReference>
<dbReference type="PANTHER" id="PTHR48001">
    <property type="entry name" value="OLFACTORY RECEPTOR"/>
    <property type="match status" value="1"/>
</dbReference>
<evidence type="ECO:0000256" key="4">
    <source>
        <dbReference type="ARBA" id="ARBA00023136"/>
    </source>
</evidence>
<keyword evidence="9" id="KW-1185">Reference proteome</keyword>
<feature type="transmembrane region" description="Helical" evidence="7">
    <location>
        <begin position="145"/>
        <end position="163"/>
    </location>
</feature>
<keyword evidence="7" id="KW-1003">Cell membrane</keyword>
<evidence type="ECO:0000256" key="7">
    <source>
        <dbReference type="RuleBase" id="RU363047"/>
    </source>
</evidence>
<dbReference type="CDD" id="cd15235">
    <property type="entry name" value="7tmA_OR1A-like"/>
    <property type="match status" value="1"/>
</dbReference>
<dbReference type="Proteomes" id="UP000694871">
    <property type="component" value="Unplaced"/>
</dbReference>
<dbReference type="RefSeq" id="XP_015278976.1">
    <property type="nucleotide sequence ID" value="XM_015423490.1"/>
</dbReference>
<evidence type="ECO:0000256" key="2">
    <source>
        <dbReference type="ARBA" id="ARBA00022692"/>
    </source>
</evidence>
<evidence type="ECO:0000313" key="10">
    <source>
        <dbReference type="RefSeq" id="XP_015278976.1"/>
    </source>
</evidence>
<dbReference type="InterPro" id="IPR000725">
    <property type="entry name" value="Olfact_rcpt"/>
</dbReference>
<keyword evidence="4 7" id="KW-0472">Membrane</keyword>
<dbReference type="GeneID" id="107120720"/>
<dbReference type="PRINTS" id="PR00245">
    <property type="entry name" value="OLFACTORYR"/>
</dbReference>
<protein>
    <recommendedName>
        <fullName evidence="7">Olfactory receptor</fullName>
    </recommendedName>
</protein>
<evidence type="ECO:0000256" key="1">
    <source>
        <dbReference type="ARBA" id="ARBA00004141"/>
    </source>
</evidence>
<evidence type="ECO:0000256" key="3">
    <source>
        <dbReference type="ARBA" id="ARBA00022989"/>
    </source>
</evidence>
<evidence type="ECO:0000313" key="9">
    <source>
        <dbReference type="Proteomes" id="UP000694871"/>
    </source>
</evidence>
<dbReference type="Gene3D" id="1.20.1070.10">
    <property type="entry name" value="Rhodopsin 7-helix transmembrane proteins"/>
    <property type="match status" value="1"/>
</dbReference>
<keyword evidence="5 6" id="KW-0807">Transducer</keyword>
<dbReference type="InterPro" id="IPR000276">
    <property type="entry name" value="GPCR_Rhodpsn"/>
</dbReference>
<sequence>MTTEEKENQTTKFILLGVSDKPELRTPLFVLFMAMYMLTVTGNLLTVAAIQTDDRLIHTPMYFFLSCLSSVDVGFTSVIVPTMLLSLGSRHGQGGTISYTGCLTQMYFFLALGNTDSYLLAAMAIDRYVAICNPLHYATVMSHRLCLLLLAGSCLVSHLHSLLQTMLVSYLTFCASNRIPHFFCDIQPLLKLSCTDTSINELVGMTETLAVIMTPCLTIMVSYIRILMTVLRVPSVSGKLKAFSTCGSHLTVVTLFYGSIIWVYFRPLSSYTAVKDRVAAVMYTVITPMLNPFIYSLRNRDMHSALKKVVGRKRN</sequence>
<evidence type="ECO:0000256" key="5">
    <source>
        <dbReference type="ARBA" id="ARBA00023224"/>
    </source>
</evidence>
<feature type="transmembrane region" description="Helical" evidence="7">
    <location>
        <begin position="28"/>
        <end position="50"/>
    </location>
</feature>
<reference evidence="10" key="1">
    <citation type="submission" date="2025-08" db="UniProtKB">
        <authorList>
            <consortium name="RefSeq"/>
        </authorList>
    </citation>
    <scope>IDENTIFICATION</scope>
</reference>
<comment type="similarity">
    <text evidence="6">Belongs to the G-protein coupled receptor 1 family.</text>
</comment>
<keyword evidence="6" id="KW-0675">Receptor</keyword>
<proteinExistence type="inferred from homology"/>
<dbReference type="PROSITE" id="PS00237">
    <property type="entry name" value="G_PROTEIN_RECEP_F1_1"/>
    <property type="match status" value="1"/>
</dbReference>
<keyword evidence="7" id="KW-0716">Sensory transduction</keyword>
<dbReference type="PROSITE" id="PS50262">
    <property type="entry name" value="G_PROTEIN_RECEP_F1_2"/>
    <property type="match status" value="1"/>
</dbReference>
<gene>
    <name evidence="10" type="primary">LOC107120720</name>
</gene>
<feature type="transmembrane region" description="Helical" evidence="7">
    <location>
        <begin position="209"/>
        <end position="231"/>
    </location>
</feature>
<dbReference type="InterPro" id="IPR017452">
    <property type="entry name" value="GPCR_Rhodpsn_7TM"/>
</dbReference>